<name>A0A8S1KYF7_PARPR</name>
<dbReference type="EMBL" id="CAJJDM010000025">
    <property type="protein sequence ID" value="CAD8057656.1"/>
    <property type="molecule type" value="Genomic_DNA"/>
</dbReference>
<accession>A0A8S1KYF7</accession>
<organism evidence="1 2">
    <name type="scientific">Paramecium primaurelia</name>
    <dbReference type="NCBI Taxonomy" id="5886"/>
    <lineage>
        <taxon>Eukaryota</taxon>
        <taxon>Sar</taxon>
        <taxon>Alveolata</taxon>
        <taxon>Ciliophora</taxon>
        <taxon>Intramacronucleata</taxon>
        <taxon>Oligohymenophorea</taxon>
        <taxon>Peniculida</taxon>
        <taxon>Parameciidae</taxon>
        <taxon>Paramecium</taxon>
    </lineage>
</organism>
<keyword evidence="2" id="KW-1185">Reference proteome</keyword>
<comment type="caution">
    <text evidence="1">The sequence shown here is derived from an EMBL/GenBank/DDBJ whole genome shotgun (WGS) entry which is preliminary data.</text>
</comment>
<gene>
    <name evidence="1" type="ORF">PPRIM_AZ9-3.1.T0260153</name>
</gene>
<dbReference type="Proteomes" id="UP000688137">
    <property type="component" value="Unassembled WGS sequence"/>
</dbReference>
<evidence type="ECO:0000313" key="1">
    <source>
        <dbReference type="EMBL" id="CAD8057656.1"/>
    </source>
</evidence>
<protein>
    <submittedName>
        <fullName evidence="1">Uncharacterized protein</fullName>
    </submittedName>
</protein>
<evidence type="ECO:0000313" key="2">
    <source>
        <dbReference type="Proteomes" id="UP000688137"/>
    </source>
</evidence>
<sequence>MPKKNTNSNRLGMTYNINSQEERKKIMELKRLGKKSREIATIMNKKQKSIESVNSEERKSEYKEFKQRLISYGLRIFMDNIQYYMMDKKKLTKKVRIFINQTLSSKKNNEFRLLIPKGRKSSSQRRVRENIVETIVSCLLSRQNTLENDTSAIQNQNKKNILCTQENMEINQTNQNSNDYEESIENQGSDDQNDYLIIDPITPFHLGLKQETVNFFQSYQRINEINPIEDLSTNYANTFESFKQSVDMTSENESNQTQLSSN</sequence>
<reference evidence="1" key="1">
    <citation type="submission" date="2021-01" db="EMBL/GenBank/DDBJ databases">
        <authorList>
            <consortium name="Genoscope - CEA"/>
            <person name="William W."/>
        </authorList>
    </citation>
    <scope>NUCLEOTIDE SEQUENCE</scope>
</reference>
<dbReference type="OMA" id="MPKKNTN"/>
<dbReference type="AlphaFoldDB" id="A0A8S1KYF7"/>
<proteinExistence type="predicted"/>